<keyword evidence="8 11" id="KW-1133">Transmembrane helix</keyword>
<comment type="subcellular location">
    <subcellularLocation>
        <location evidence="2">Cell membrane</location>
        <topology evidence="2">Multi-pass membrane protein</topology>
    </subcellularLocation>
</comment>
<dbReference type="PANTHER" id="PTHR45453:SF2">
    <property type="entry name" value="HISTIDINE KINASE"/>
    <property type="match status" value="1"/>
</dbReference>
<keyword evidence="7 13" id="KW-0418">Kinase</keyword>
<dbReference type="EMBL" id="JACRSN010000002">
    <property type="protein sequence ID" value="MBC8532782.1"/>
    <property type="molecule type" value="Genomic_DNA"/>
</dbReference>
<gene>
    <name evidence="13" type="ORF">IAG03_01930</name>
</gene>
<evidence type="ECO:0000256" key="8">
    <source>
        <dbReference type="ARBA" id="ARBA00022989"/>
    </source>
</evidence>
<protein>
    <recommendedName>
        <fullName evidence="3">histidine kinase</fullName>
        <ecNumber evidence="3">2.7.13.3</ecNumber>
    </recommendedName>
</protein>
<proteinExistence type="predicted"/>
<keyword evidence="5" id="KW-0808">Transferase</keyword>
<keyword evidence="4" id="KW-1003">Cell membrane</keyword>
<dbReference type="SMART" id="SM00387">
    <property type="entry name" value="HATPase_c"/>
    <property type="match status" value="1"/>
</dbReference>
<feature type="transmembrane region" description="Helical" evidence="11">
    <location>
        <begin position="38"/>
        <end position="57"/>
    </location>
</feature>
<dbReference type="GO" id="GO:0000155">
    <property type="term" value="F:phosphorelay sensor kinase activity"/>
    <property type="evidence" value="ECO:0007669"/>
    <property type="project" value="TreeGrafter"/>
</dbReference>
<dbReference type="GO" id="GO:0016036">
    <property type="term" value="P:cellular response to phosphate starvation"/>
    <property type="evidence" value="ECO:0007669"/>
    <property type="project" value="TreeGrafter"/>
</dbReference>
<comment type="catalytic activity">
    <reaction evidence="1">
        <text>ATP + protein L-histidine = ADP + protein N-phospho-L-histidine.</text>
        <dbReference type="EC" id="2.7.13.3"/>
    </reaction>
</comment>
<dbReference type="GO" id="GO:0004721">
    <property type="term" value="F:phosphoprotein phosphatase activity"/>
    <property type="evidence" value="ECO:0007669"/>
    <property type="project" value="TreeGrafter"/>
</dbReference>
<dbReference type="Proteomes" id="UP000651482">
    <property type="component" value="Unassembled WGS sequence"/>
</dbReference>
<evidence type="ECO:0000256" key="7">
    <source>
        <dbReference type="ARBA" id="ARBA00022777"/>
    </source>
</evidence>
<dbReference type="PANTHER" id="PTHR45453">
    <property type="entry name" value="PHOSPHATE REGULON SENSOR PROTEIN PHOR"/>
    <property type="match status" value="1"/>
</dbReference>
<feature type="transmembrane region" description="Helical" evidence="11">
    <location>
        <begin position="12"/>
        <end position="32"/>
    </location>
</feature>
<dbReference type="AlphaFoldDB" id="A0A926D7J2"/>
<keyword evidence="10 11" id="KW-0472">Membrane</keyword>
<organism evidence="13 14">
    <name type="scientific">Yeguia hominis</name>
    <dbReference type="NCBI Taxonomy" id="2763662"/>
    <lineage>
        <taxon>Bacteria</taxon>
        <taxon>Bacillati</taxon>
        <taxon>Bacillota</taxon>
        <taxon>Clostridia</taxon>
        <taxon>Eubacteriales</taxon>
        <taxon>Yeguiaceae</taxon>
        <taxon>Yeguia</taxon>
    </lineage>
</organism>
<dbReference type="InterPro" id="IPR050351">
    <property type="entry name" value="BphY/WalK/GraS-like"/>
</dbReference>
<evidence type="ECO:0000256" key="3">
    <source>
        <dbReference type="ARBA" id="ARBA00012438"/>
    </source>
</evidence>
<dbReference type="PROSITE" id="PS50109">
    <property type="entry name" value="HIS_KIN"/>
    <property type="match status" value="1"/>
</dbReference>
<reference evidence="13" key="1">
    <citation type="submission" date="2020-08" db="EMBL/GenBank/DDBJ databases">
        <title>Genome public.</title>
        <authorList>
            <person name="Liu C."/>
            <person name="Sun Q."/>
        </authorList>
    </citation>
    <scope>NUCLEOTIDE SEQUENCE</scope>
    <source>
        <strain evidence="13">NSJ-40</strain>
    </source>
</reference>
<evidence type="ECO:0000313" key="14">
    <source>
        <dbReference type="Proteomes" id="UP000651482"/>
    </source>
</evidence>
<accession>A0A926D7J2</accession>
<keyword evidence="9" id="KW-0902">Two-component regulatory system</keyword>
<evidence type="ECO:0000256" key="9">
    <source>
        <dbReference type="ARBA" id="ARBA00023012"/>
    </source>
</evidence>
<evidence type="ECO:0000256" key="2">
    <source>
        <dbReference type="ARBA" id="ARBA00004651"/>
    </source>
</evidence>
<dbReference type="Pfam" id="PF02518">
    <property type="entry name" value="HATPase_c"/>
    <property type="match status" value="1"/>
</dbReference>
<evidence type="ECO:0000256" key="11">
    <source>
        <dbReference type="SAM" id="Phobius"/>
    </source>
</evidence>
<sequence>MIKEYIRYRRAVFCFYLFAAAAVSLICFAYAAKAELTLYLLGVLTYGMLVFAFVDGMRFRRKCRRLTEICRSLTEYRPELPQASNQIEQLYGAIVEQLYQMLLENTNALKQVHFEQLEYYTRWLHQIKTPIAAIRLRLQGETHRDPVLEQELFKMEQYVEMALQYAKMGDFSSDLVIRDYPLRDIINSCVKKYSVLFIYKKLAVSITDPGVVVSTDSKWLAFIIEQLLSNAVKYTPRGTIRIFAAENTLTVADEGIGIRAEDTARIFEKGFTGYNGRQDRRASGIGLYMAKKAADRLSIRISADSQVGKGTRVTLRFPERKQESDL</sequence>
<evidence type="ECO:0000256" key="1">
    <source>
        <dbReference type="ARBA" id="ARBA00000085"/>
    </source>
</evidence>
<evidence type="ECO:0000256" key="6">
    <source>
        <dbReference type="ARBA" id="ARBA00022692"/>
    </source>
</evidence>
<evidence type="ECO:0000313" key="13">
    <source>
        <dbReference type="EMBL" id="MBC8532782.1"/>
    </source>
</evidence>
<feature type="domain" description="Histidine kinase" evidence="12">
    <location>
        <begin position="122"/>
        <end position="321"/>
    </location>
</feature>
<evidence type="ECO:0000256" key="10">
    <source>
        <dbReference type="ARBA" id="ARBA00023136"/>
    </source>
</evidence>
<evidence type="ECO:0000256" key="4">
    <source>
        <dbReference type="ARBA" id="ARBA00022475"/>
    </source>
</evidence>
<keyword evidence="6 11" id="KW-0812">Transmembrane</keyword>
<dbReference type="GO" id="GO:0005886">
    <property type="term" value="C:plasma membrane"/>
    <property type="evidence" value="ECO:0007669"/>
    <property type="project" value="UniProtKB-SubCell"/>
</dbReference>
<dbReference type="InterPro" id="IPR036890">
    <property type="entry name" value="HATPase_C_sf"/>
</dbReference>
<dbReference type="EC" id="2.7.13.3" evidence="3"/>
<dbReference type="InterPro" id="IPR004358">
    <property type="entry name" value="Sig_transdc_His_kin-like_C"/>
</dbReference>
<keyword evidence="14" id="KW-1185">Reference proteome</keyword>
<dbReference type="Gene3D" id="3.30.565.10">
    <property type="entry name" value="Histidine kinase-like ATPase, C-terminal domain"/>
    <property type="match status" value="1"/>
</dbReference>
<dbReference type="SUPFAM" id="SSF55874">
    <property type="entry name" value="ATPase domain of HSP90 chaperone/DNA topoisomerase II/histidine kinase"/>
    <property type="match status" value="1"/>
</dbReference>
<dbReference type="InterPro" id="IPR005467">
    <property type="entry name" value="His_kinase_dom"/>
</dbReference>
<dbReference type="RefSeq" id="WP_249318010.1">
    <property type="nucleotide sequence ID" value="NZ_JACRSN010000002.1"/>
</dbReference>
<comment type="caution">
    <text evidence="13">The sequence shown here is derived from an EMBL/GenBank/DDBJ whole genome shotgun (WGS) entry which is preliminary data.</text>
</comment>
<evidence type="ECO:0000256" key="5">
    <source>
        <dbReference type="ARBA" id="ARBA00022679"/>
    </source>
</evidence>
<dbReference type="PRINTS" id="PR00344">
    <property type="entry name" value="BCTRLSENSOR"/>
</dbReference>
<evidence type="ECO:0000259" key="12">
    <source>
        <dbReference type="PROSITE" id="PS50109"/>
    </source>
</evidence>
<dbReference type="InterPro" id="IPR003594">
    <property type="entry name" value="HATPase_dom"/>
</dbReference>
<name>A0A926D7J2_9FIRM</name>